<organism evidence="3 4">
    <name type="scientific">Flavobacterium sediminilitoris</name>
    <dbReference type="NCBI Taxonomy" id="2024526"/>
    <lineage>
        <taxon>Bacteria</taxon>
        <taxon>Pseudomonadati</taxon>
        <taxon>Bacteroidota</taxon>
        <taxon>Flavobacteriia</taxon>
        <taxon>Flavobacteriales</taxon>
        <taxon>Flavobacteriaceae</taxon>
        <taxon>Flavobacterium</taxon>
    </lineage>
</organism>
<dbReference type="Gene3D" id="3.30.470.20">
    <property type="entry name" value="ATP-grasp fold, B domain"/>
    <property type="match status" value="1"/>
</dbReference>
<dbReference type="RefSeq" id="WP_045968515.1">
    <property type="nucleotide sequence ID" value="NZ_CP090145.1"/>
</dbReference>
<proteinExistence type="predicted"/>
<evidence type="ECO:0000313" key="4">
    <source>
        <dbReference type="Proteomes" id="UP000830454"/>
    </source>
</evidence>
<keyword evidence="4" id="KW-1185">Reference proteome</keyword>
<dbReference type="PANTHER" id="PTHR21621:SF0">
    <property type="entry name" value="BETA-CITRYLGLUTAMATE SYNTHASE B-RELATED"/>
    <property type="match status" value="1"/>
</dbReference>
<gene>
    <name evidence="3" type="ORF">LXD69_01225</name>
</gene>
<evidence type="ECO:0000259" key="1">
    <source>
        <dbReference type="Pfam" id="PF08443"/>
    </source>
</evidence>
<accession>A0ABY4HNJ8</accession>
<dbReference type="InterPro" id="IPR013651">
    <property type="entry name" value="ATP-grasp_RimK-type"/>
</dbReference>
<sequence>MILCISHSKDYYTIDIVIKRLKELGESVYRLNSDDFSSKLSMSYRNTSGKPVLEIIDGTNRFTSDSIEAVWYRKLWGITIPEDLDKTYQSIYLQEYNTMRRLFFESLKDKVWINPIDIDHSIGENKFEQLRLAQKAGLTIPESVFTNNEEVVKHFFYDVCDKQVIAKLHGSLSRSMKGNTSFFPTTLLVEDHLQQLKNSLEYCPMIFQKKIEKQYELRIIYIDGDFFVGKINATLSETGKIDWRATKEKNVGWDVYELPKNVCSSITEMMKSMGLFFGAIDMIRQKDGQYVFLEVNPQGEWGMLQRDLGYPIGETIAEKLVNRKNNRNT</sequence>
<feature type="domain" description="MvdD-like pre-ATP grasp" evidence="2">
    <location>
        <begin position="1"/>
        <end position="117"/>
    </location>
</feature>
<feature type="domain" description="ATP-grasp fold RimK-type" evidence="1">
    <location>
        <begin position="124"/>
        <end position="318"/>
    </location>
</feature>
<dbReference type="EMBL" id="CP090145">
    <property type="protein sequence ID" value="UOX34148.1"/>
    <property type="molecule type" value="Genomic_DNA"/>
</dbReference>
<evidence type="ECO:0000259" key="2">
    <source>
        <dbReference type="Pfam" id="PF21068"/>
    </source>
</evidence>
<reference evidence="3" key="2">
    <citation type="submission" date="2022-04" db="EMBL/GenBank/DDBJ databases">
        <title>Complete Genome Sequence of Flavobacterium sediminilitoris YSM-43, Isolated from a Tidal Sediment.</title>
        <authorList>
            <person name="Lee P.A."/>
        </authorList>
    </citation>
    <scope>NUCLEOTIDE SEQUENCE</scope>
    <source>
        <strain evidence="3">YSM-43</strain>
    </source>
</reference>
<reference evidence="3" key="1">
    <citation type="submission" date="2021-12" db="EMBL/GenBank/DDBJ databases">
        <authorList>
            <person name="Cha I.-T."/>
            <person name="Lee K.-E."/>
            <person name="Park S.-J."/>
        </authorList>
    </citation>
    <scope>NUCLEOTIDE SEQUENCE</scope>
    <source>
        <strain evidence="3">YSM-43</strain>
    </source>
</reference>
<evidence type="ECO:0000313" key="3">
    <source>
        <dbReference type="EMBL" id="UOX34148.1"/>
    </source>
</evidence>
<name>A0ABY4HNJ8_9FLAO</name>
<dbReference type="SUPFAM" id="SSF56059">
    <property type="entry name" value="Glutathione synthetase ATP-binding domain-like"/>
    <property type="match status" value="1"/>
</dbReference>
<dbReference type="PANTHER" id="PTHR21621">
    <property type="entry name" value="RIBOSOMAL PROTEIN S6 MODIFICATION PROTEIN"/>
    <property type="match status" value="1"/>
</dbReference>
<dbReference type="Pfam" id="PF08443">
    <property type="entry name" value="RimK"/>
    <property type="match status" value="1"/>
</dbReference>
<protein>
    <submittedName>
        <fullName evidence="3">ATP-grasp ribosomal peptide maturase</fullName>
    </submittedName>
</protein>
<dbReference type="Proteomes" id="UP000830454">
    <property type="component" value="Chromosome"/>
</dbReference>
<dbReference type="Pfam" id="PF21068">
    <property type="entry name" value="ATPgraspMvdD"/>
    <property type="match status" value="1"/>
</dbReference>
<dbReference type="InterPro" id="IPR048936">
    <property type="entry name" value="MvdD-like_ATPgrasp"/>
</dbReference>